<evidence type="ECO:0000256" key="1">
    <source>
        <dbReference type="ARBA" id="ARBA00000085"/>
    </source>
</evidence>
<evidence type="ECO:0000259" key="8">
    <source>
        <dbReference type="PROSITE" id="PS50113"/>
    </source>
</evidence>
<dbReference type="InterPro" id="IPR036890">
    <property type="entry name" value="HATPase_C_sf"/>
</dbReference>
<dbReference type="InterPro" id="IPR035965">
    <property type="entry name" value="PAS-like_dom_sf"/>
</dbReference>
<sequence>MAAVEQAPVAISITDSRANILYTNAAFTRVTGYPRAEIIGRNESVLSHKVTPRALYEDLWRHLSERRPWTGTLLNRSRDGEPYLAEVTIAPVVDAEDRATHYIGMHRDITEMHRLERELRDHMALVESVFTLAPVAIVLIGPGGERIRENAAYLRLRTELGGDPASLVFGSLGLKLAAWEDAGALVQFKDREVGIGGEDERPARWLSCSTTRVDGVETRPDAFFEPEAKGYLLLAVSDVTAQRRRREELRISALRAVLTEHELTEGVRETVNGAVFQLDSLVGRIGALHSLIECREHPGDSGLLEGLLLAREAGEAAKQRLSGALPQERRIRRSNVNLNEVLRDVLALATPRMLAAGVVVDWQPARALPTYLGDPVALQDMFRQLIENALDALDEVSSSARVLSIRSQLNNGEIEIAIEDSGPGIDPKHQLKIFEPFYTTRTSNGRAGMGLAIVQNVINAHDALIWIDSEHTPGASVHVSFPLSSRAQRRAGEL</sequence>
<dbReference type="InterPro" id="IPR004358">
    <property type="entry name" value="Sig_transdc_His_kin-like_C"/>
</dbReference>
<dbReference type="InterPro" id="IPR052162">
    <property type="entry name" value="Sensor_kinase/Photoreceptor"/>
</dbReference>
<dbReference type="Pfam" id="PF02518">
    <property type="entry name" value="HATPase_c"/>
    <property type="match status" value="1"/>
</dbReference>
<dbReference type="InterPro" id="IPR014285">
    <property type="entry name" value="N_fixation_neg-reg_NifL"/>
</dbReference>
<dbReference type="SMART" id="SM00086">
    <property type="entry name" value="PAC"/>
    <property type="match status" value="1"/>
</dbReference>
<dbReference type="InterPro" id="IPR000700">
    <property type="entry name" value="PAS-assoc_C"/>
</dbReference>
<evidence type="ECO:0000313" key="9">
    <source>
        <dbReference type="EMBL" id="AOV18624.1"/>
    </source>
</evidence>
<keyword evidence="5" id="KW-0418">Kinase</keyword>
<dbReference type="NCBIfam" id="TIGR02938">
    <property type="entry name" value="nifL_nitrog"/>
    <property type="match status" value="1"/>
</dbReference>
<dbReference type="GO" id="GO:0009399">
    <property type="term" value="P:nitrogen fixation"/>
    <property type="evidence" value="ECO:0007669"/>
    <property type="project" value="InterPro"/>
</dbReference>
<feature type="domain" description="Histidine kinase" evidence="6">
    <location>
        <begin position="319"/>
        <end position="485"/>
    </location>
</feature>
<evidence type="ECO:0000256" key="5">
    <source>
        <dbReference type="ARBA" id="ARBA00022777"/>
    </source>
</evidence>
<dbReference type="Gene3D" id="3.30.565.10">
    <property type="entry name" value="Histidine kinase-like ATPase, C-terminal domain"/>
    <property type="match status" value="1"/>
</dbReference>
<dbReference type="SMART" id="SM00091">
    <property type="entry name" value="PAS"/>
    <property type="match status" value="1"/>
</dbReference>
<dbReference type="Pfam" id="PF00989">
    <property type="entry name" value="PAS"/>
    <property type="match status" value="1"/>
</dbReference>
<dbReference type="SMART" id="SM00387">
    <property type="entry name" value="HATPase_c"/>
    <property type="match status" value="1"/>
</dbReference>
<dbReference type="AlphaFoldDB" id="A0A1D8KCD4"/>
<evidence type="ECO:0000259" key="7">
    <source>
        <dbReference type="PROSITE" id="PS50112"/>
    </source>
</evidence>
<name>A0A1D8KCD4_9GAMM</name>
<dbReference type="EMBL" id="CP017448">
    <property type="protein sequence ID" value="AOV18624.1"/>
    <property type="molecule type" value="Genomic_DNA"/>
</dbReference>
<dbReference type="PANTHER" id="PTHR43304">
    <property type="entry name" value="PHYTOCHROME-LIKE PROTEIN CPH1"/>
    <property type="match status" value="1"/>
</dbReference>
<dbReference type="PANTHER" id="PTHR43304:SF1">
    <property type="entry name" value="PAC DOMAIN-CONTAINING PROTEIN"/>
    <property type="match status" value="1"/>
</dbReference>
<evidence type="ECO:0000256" key="4">
    <source>
        <dbReference type="ARBA" id="ARBA00022679"/>
    </source>
</evidence>
<dbReference type="Gene3D" id="3.30.450.20">
    <property type="entry name" value="PAS domain"/>
    <property type="match status" value="1"/>
</dbReference>
<organism evidence="9 10">
    <name type="scientific">Acidihalobacter aeolianus</name>
    <dbReference type="NCBI Taxonomy" id="2792603"/>
    <lineage>
        <taxon>Bacteria</taxon>
        <taxon>Pseudomonadati</taxon>
        <taxon>Pseudomonadota</taxon>
        <taxon>Gammaproteobacteria</taxon>
        <taxon>Chromatiales</taxon>
        <taxon>Ectothiorhodospiraceae</taxon>
        <taxon>Acidihalobacter</taxon>
    </lineage>
</organism>
<dbReference type="SUPFAM" id="SSF55874">
    <property type="entry name" value="ATPase domain of HSP90 chaperone/DNA topoisomerase II/histidine kinase"/>
    <property type="match status" value="1"/>
</dbReference>
<comment type="catalytic activity">
    <reaction evidence="1">
        <text>ATP + protein L-histidine = ADP + protein N-phospho-L-histidine.</text>
        <dbReference type="EC" id="2.7.13.3"/>
    </reaction>
</comment>
<proteinExistence type="predicted"/>
<dbReference type="GO" id="GO:0006355">
    <property type="term" value="P:regulation of DNA-templated transcription"/>
    <property type="evidence" value="ECO:0007669"/>
    <property type="project" value="InterPro"/>
</dbReference>
<dbReference type="Proteomes" id="UP000095342">
    <property type="component" value="Chromosome"/>
</dbReference>
<dbReference type="EC" id="2.7.13.3" evidence="2"/>
<keyword evidence="4" id="KW-0808">Transferase</keyword>
<dbReference type="InterPro" id="IPR003594">
    <property type="entry name" value="HATPase_dom"/>
</dbReference>
<dbReference type="InterPro" id="IPR005467">
    <property type="entry name" value="His_kinase_dom"/>
</dbReference>
<evidence type="ECO:0000313" key="10">
    <source>
        <dbReference type="Proteomes" id="UP000095342"/>
    </source>
</evidence>
<dbReference type="PROSITE" id="PS50113">
    <property type="entry name" value="PAC"/>
    <property type="match status" value="1"/>
</dbReference>
<dbReference type="KEGG" id="aaeo:BJI67_12600"/>
<dbReference type="InterPro" id="IPR001610">
    <property type="entry name" value="PAC"/>
</dbReference>
<evidence type="ECO:0000259" key="6">
    <source>
        <dbReference type="PROSITE" id="PS50109"/>
    </source>
</evidence>
<feature type="domain" description="PAS" evidence="7">
    <location>
        <begin position="1"/>
        <end position="42"/>
    </location>
</feature>
<evidence type="ECO:0000256" key="2">
    <source>
        <dbReference type="ARBA" id="ARBA00012438"/>
    </source>
</evidence>
<protein>
    <recommendedName>
        <fullName evidence="2">histidine kinase</fullName>
        <ecNumber evidence="2">2.7.13.3</ecNumber>
    </recommendedName>
</protein>
<dbReference type="CDD" id="cd00075">
    <property type="entry name" value="HATPase"/>
    <property type="match status" value="1"/>
</dbReference>
<dbReference type="NCBIfam" id="TIGR00229">
    <property type="entry name" value="sensory_box"/>
    <property type="match status" value="1"/>
</dbReference>
<dbReference type="CDD" id="cd00130">
    <property type="entry name" value="PAS"/>
    <property type="match status" value="1"/>
</dbReference>
<gene>
    <name evidence="9" type="ORF">BJI67_12600</name>
</gene>
<dbReference type="PROSITE" id="PS50109">
    <property type="entry name" value="HIS_KIN"/>
    <property type="match status" value="1"/>
</dbReference>
<dbReference type="GO" id="GO:0007165">
    <property type="term" value="P:signal transduction"/>
    <property type="evidence" value="ECO:0007669"/>
    <property type="project" value="InterPro"/>
</dbReference>
<dbReference type="PRINTS" id="PR00344">
    <property type="entry name" value="BCTRLSENSOR"/>
</dbReference>
<reference evidence="9 10" key="1">
    <citation type="submission" date="2016-09" db="EMBL/GenBank/DDBJ databases">
        <title>Acidihalobacter prosperus V6 (DSM14174).</title>
        <authorList>
            <person name="Khaleque H.N."/>
            <person name="Ramsay J.P."/>
            <person name="Murphy R.J.T."/>
            <person name="Kaksonen A.H."/>
            <person name="Boxall N.J."/>
            <person name="Watkin E.L.J."/>
        </authorList>
    </citation>
    <scope>NUCLEOTIDE SEQUENCE [LARGE SCALE GENOMIC DNA]</scope>
    <source>
        <strain evidence="9 10">V6</strain>
    </source>
</reference>
<dbReference type="InterPro" id="IPR013767">
    <property type="entry name" value="PAS_fold"/>
</dbReference>
<dbReference type="SUPFAM" id="SSF55785">
    <property type="entry name" value="PYP-like sensor domain (PAS domain)"/>
    <property type="match status" value="2"/>
</dbReference>
<evidence type="ECO:0000256" key="3">
    <source>
        <dbReference type="ARBA" id="ARBA00022553"/>
    </source>
</evidence>
<feature type="domain" description="PAC" evidence="8">
    <location>
        <begin position="67"/>
        <end position="121"/>
    </location>
</feature>
<keyword evidence="3" id="KW-0597">Phosphoprotein</keyword>
<accession>A0A1D8KCD4</accession>
<keyword evidence="10" id="KW-1185">Reference proteome</keyword>
<dbReference type="InterPro" id="IPR000014">
    <property type="entry name" value="PAS"/>
</dbReference>
<dbReference type="PROSITE" id="PS50112">
    <property type="entry name" value="PAS"/>
    <property type="match status" value="1"/>
</dbReference>
<dbReference type="GO" id="GO:0004673">
    <property type="term" value="F:protein histidine kinase activity"/>
    <property type="evidence" value="ECO:0007669"/>
    <property type="project" value="UniProtKB-EC"/>
</dbReference>